<dbReference type="RefSeq" id="WP_098174894.1">
    <property type="nucleotide sequence ID" value="NZ_CP030926.1"/>
</dbReference>
<reference evidence="3 6" key="2">
    <citation type="submission" date="2018-07" db="EMBL/GenBank/DDBJ databases">
        <title>The molecular basis for the intramolecular migration of carboxyl group in the catabolism of para-hydroxybenzoate via gentisate.</title>
        <authorList>
            <person name="Zhao H."/>
            <person name="Xu Y."/>
            <person name="Lin S."/>
            <person name="Spain J.C."/>
            <person name="Zhou N.-Y."/>
        </authorList>
    </citation>
    <scope>NUCLEOTIDE SEQUENCE [LARGE SCALE GENOMIC DNA]</scope>
    <source>
        <strain evidence="3 6">PHB-7a</strain>
    </source>
</reference>
<dbReference type="EMBL" id="CP030926">
    <property type="protein sequence ID" value="AXN40154.1"/>
    <property type="molecule type" value="Genomic_DNA"/>
</dbReference>
<keyword evidence="1" id="KW-1133">Transmembrane helix</keyword>
<evidence type="ECO:0000256" key="1">
    <source>
        <dbReference type="SAM" id="Phobius"/>
    </source>
</evidence>
<evidence type="ECO:0000313" key="5">
    <source>
        <dbReference type="Proteomes" id="UP000220106"/>
    </source>
</evidence>
<feature type="transmembrane region" description="Helical" evidence="1">
    <location>
        <begin position="104"/>
        <end position="123"/>
    </location>
</feature>
<reference evidence="4 5" key="1">
    <citation type="submission" date="2017-09" db="EMBL/GenBank/DDBJ databases">
        <title>Large-scale bioinformatics analysis of Bacillus genomes uncovers conserved roles of natural products in bacterial physiology.</title>
        <authorList>
            <consortium name="Agbiome Team Llc"/>
            <person name="Bleich R.M."/>
            <person name="Kirk G.J."/>
            <person name="Santa Maria K.C."/>
            <person name="Allen S.E."/>
            <person name="Farag S."/>
            <person name="Shank E.A."/>
            <person name="Bowers A."/>
        </authorList>
    </citation>
    <scope>NUCLEOTIDE SEQUENCE [LARGE SCALE GENOMIC DNA]</scope>
    <source>
        <strain evidence="4 5">AFS003229</strain>
    </source>
</reference>
<keyword evidence="1" id="KW-0812">Transmembrane</keyword>
<dbReference type="PANTHER" id="PTHR30590">
    <property type="entry name" value="INNER MEMBRANE PROTEIN"/>
    <property type="match status" value="1"/>
</dbReference>
<dbReference type="Proteomes" id="UP000220106">
    <property type="component" value="Unassembled WGS sequence"/>
</dbReference>
<accession>A0AAX0S602</accession>
<keyword evidence="1" id="KW-0472">Membrane</keyword>
<sequence>MKEGKTVKDTMVPLQESKRIVSIDILRGLAILGIFLVNMPSFHSPLLYIDGVERWTEGSDRILYRFSDIVAQASFYPLFAFLFGFGAIILAVRCEEKGVSFPFLYMKRLFFLLMLGCIHAFAIWHGDILINYAIFGFVFLLFYKILGKNLILLGSFFYVIPFAILGSLFLIIGVFDREEMEITTDLTMMKQSLQIYQSGTFTEIISQRALDWYMVNNPFNAIILFLSIFPFFLIGAGVAKQGWLHNPVRYKRQLKAISIVSLIVGLSFKVLPYVTVYHFGTIFVQDYFGGPLLTMFYITGITLLAEKTRASRLFQALSYVGRMSMSNYLFQSIVCTSIFYSYGLGLYGTVSYTTGFILLLGVFSVQILLSLLWMKMYRYGPVEYVWRFVTYGKKPIMSRRGLVEKKCK</sequence>
<feature type="transmembrane region" description="Helical" evidence="1">
    <location>
        <begin position="129"/>
        <end position="146"/>
    </location>
</feature>
<name>A0AAX0S602_9BACI</name>
<evidence type="ECO:0000313" key="6">
    <source>
        <dbReference type="Proteomes" id="UP000260457"/>
    </source>
</evidence>
<dbReference type="InterPro" id="IPR007349">
    <property type="entry name" value="DUF418"/>
</dbReference>
<feature type="transmembrane region" description="Helical" evidence="1">
    <location>
        <begin position="221"/>
        <end position="244"/>
    </location>
</feature>
<organism evidence="4 5">
    <name type="scientific">Peribacillus butanolivorans</name>
    <dbReference type="NCBI Taxonomy" id="421767"/>
    <lineage>
        <taxon>Bacteria</taxon>
        <taxon>Bacillati</taxon>
        <taxon>Bacillota</taxon>
        <taxon>Bacilli</taxon>
        <taxon>Bacillales</taxon>
        <taxon>Bacillaceae</taxon>
        <taxon>Peribacillus</taxon>
    </lineage>
</organism>
<gene>
    <name evidence="4" type="ORF">CN689_03410</name>
    <name evidence="3" type="ORF">DTO10_18470</name>
</gene>
<proteinExistence type="predicted"/>
<evidence type="ECO:0000313" key="3">
    <source>
        <dbReference type="EMBL" id="AXN40154.1"/>
    </source>
</evidence>
<keyword evidence="6" id="KW-1185">Reference proteome</keyword>
<feature type="transmembrane region" description="Helical" evidence="1">
    <location>
        <begin position="25"/>
        <end position="49"/>
    </location>
</feature>
<dbReference type="Proteomes" id="UP000260457">
    <property type="component" value="Chromosome"/>
</dbReference>
<dbReference type="PANTHER" id="PTHR30590:SF2">
    <property type="entry name" value="INNER MEMBRANE PROTEIN"/>
    <property type="match status" value="1"/>
</dbReference>
<dbReference type="EMBL" id="NUEQ01000007">
    <property type="protein sequence ID" value="PEJ36905.1"/>
    <property type="molecule type" value="Genomic_DNA"/>
</dbReference>
<dbReference type="InterPro" id="IPR052529">
    <property type="entry name" value="Bact_Transport_Assoc"/>
</dbReference>
<feature type="transmembrane region" description="Helical" evidence="1">
    <location>
        <begin position="326"/>
        <end position="344"/>
    </location>
</feature>
<feature type="transmembrane region" description="Helical" evidence="1">
    <location>
        <begin position="350"/>
        <end position="373"/>
    </location>
</feature>
<feature type="domain" description="DUF418" evidence="2">
    <location>
        <begin position="239"/>
        <end position="393"/>
    </location>
</feature>
<dbReference type="Pfam" id="PF04235">
    <property type="entry name" value="DUF418"/>
    <property type="match status" value="1"/>
</dbReference>
<dbReference type="KEGG" id="pbut:DTO10_18470"/>
<feature type="transmembrane region" description="Helical" evidence="1">
    <location>
        <begin position="153"/>
        <end position="175"/>
    </location>
</feature>
<protein>
    <submittedName>
        <fullName evidence="3">DUF418 domain-containing protein</fullName>
    </submittedName>
</protein>
<feature type="transmembrane region" description="Helical" evidence="1">
    <location>
        <begin position="287"/>
        <end position="305"/>
    </location>
</feature>
<evidence type="ECO:0000313" key="4">
    <source>
        <dbReference type="EMBL" id="PEJ36905.1"/>
    </source>
</evidence>
<evidence type="ECO:0000259" key="2">
    <source>
        <dbReference type="Pfam" id="PF04235"/>
    </source>
</evidence>
<feature type="transmembrane region" description="Helical" evidence="1">
    <location>
        <begin position="256"/>
        <end position="275"/>
    </location>
</feature>
<feature type="transmembrane region" description="Helical" evidence="1">
    <location>
        <begin position="69"/>
        <end position="92"/>
    </location>
</feature>
<dbReference type="AlphaFoldDB" id="A0AAX0S602"/>